<dbReference type="EMBL" id="UYSL01023238">
    <property type="protein sequence ID" value="VDL81914.1"/>
    <property type="molecule type" value="Genomic_DNA"/>
</dbReference>
<dbReference type="SUPFAM" id="SSF53822">
    <property type="entry name" value="Periplasmic binding protein-like I"/>
    <property type="match status" value="1"/>
</dbReference>
<dbReference type="AlphaFoldDB" id="A0A0N4YM22"/>
<organism evidence="8">
    <name type="scientific">Nippostrongylus brasiliensis</name>
    <name type="common">Rat hookworm</name>
    <dbReference type="NCBI Taxonomy" id="27835"/>
    <lineage>
        <taxon>Eukaryota</taxon>
        <taxon>Metazoa</taxon>
        <taxon>Ecdysozoa</taxon>
        <taxon>Nematoda</taxon>
        <taxon>Chromadorea</taxon>
        <taxon>Rhabditida</taxon>
        <taxon>Rhabditina</taxon>
        <taxon>Rhabditomorpha</taxon>
        <taxon>Strongyloidea</taxon>
        <taxon>Heligmosomidae</taxon>
        <taxon>Nippostrongylus</taxon>
    </lineage>
</organism>
<sequence>MGHLSTQYKKTLLGWGFLTDSRFSDSESFPYLTKVVPDSLHWNRVAIYYSPNEVQYCDGIIDDALTAFSDESTYYVEVVQKVVWDRVDNKYLSDQLQRTKNLARRKDRRTFAKRAHALDMASEEYVYVLLGTRGFGFGQSMGGGLKELSNGLTPFWEDLLNNHTDDAVVKEVARRMLTVDINIEGVSADALKEFSRNVVPRVRRDPLFCSTEACLTNDGKPMSVWARHLHDVFYLYGLSLNQSLAIDPIGGQSNATVLNQSMQRTFLGLTGLVTIDENGTRVPLFTVYGLDDNYNQIAFINFTLHDGTPVMSKSYTDEATTIWQTRGGERCAFSF</sequence>
<protein>
    <submittedName>
        <fullName evidence="8">ANF_receptor domain-containing protein</fullName>
    </submittedName>
</protein>
<dbReference type="GO" id="GO:0016020">
    <property type="term" value="C:membrane"/>
    <property type="evidence" value="ECO:0007669"/>
    <property type="project" value="UniProtKB-SubCell"/>
</dbReference>
<gene>
    <name evidence="6" type="ORF">NBR_LOCUS18193</name>
</gene>
<evidence type="ECO:0000259" key="5">
    <source>
        <dbReference type="Pfam" id="PF01094"/>
    </source>
</evidence>
<dbReference type="STRING" id="27835.A0A0N4YM22"/>
<keyword evidence="7" id="KW-1185">Reference proteome</keyword>
<accession>A0A0N4YM22</accession>
<dbReference type="OMA" id="MASEEYV"/>
<dbReference type="InterPro" id="IPR001828">
    <property type="entry name" value="ANF_lig-bd_rcpt"/>
</dbReference>
<reference evidence="6 7" key="2">
    <citation type="submission" date="2018-11" db="EMBL/GenBank/DDBJ databases">
        <authorList>
            <consortium name="Pathogen Informatics"/>
        </authorList>
    </citation>
    <scope>NUCLEOTIDE SEQUENCE [LARGE SCALE GENOMIC DNA]</scope>
</reference>
<evidence type="ECO:0000313" key="8">
    <source>
        <dbReference type="WBParaSite" id="NBR_0001819201-mRNA-1"/>
    </source>
</evidence>
<dbReference type="WBParaSite" id="NBR_0001819201-mRNA-1">
    <property type="protein sequence ID" value="NBR_0001819201-mRNA-1"/>
    <property type="gene ID" value="NBR_0001819201"/>
</dbReference>
<evidence type="ECO:0000313" key="7">
    <source>
        <dbReference type="Proteomes" id="UP000271162"/>
    </source>
</evidence>
<evidence type="ECO:0000256" key="3">
    <source>
        <dbReference type="ARBA" id="ARBA00022989"/>
    </source>
</evidence>
<keyword evidence="2" id="KW-0812">Transmembrane</keyword>
<evidence type="ECO:0000256" key="4">
    <source>
        <dbReference type="ARBA" id="ARBA00023136"/>
    </source>
</evidence>
<keyword evidence="3" id="KW-1133">Transmembrane helix</keyword>
<comment type="subcellular location">
    <subcellularLocation>
        <location evidence="1">Membrane</location>
    </subcellularLocation>
</comment>
<feature type="domain" description="Receptor ligand binding region" evidence="5">
    <location>
        <begin position="1"/>
        <end position="292"/>
    </location>
</feature>
<dbReference type="InterPro" id="IPR028082">
    <property type="entry name" value="Peripla_BP_I"/>
</dbReference>
<keyword evidence="4" id="KW-0472">Membrane</keyword>
<evidence type="ECO:0000256" key="1">
    <source>
        <dbReference type="ARBA" id="ARBA00004370"/>
    </source>
</evidence>
<dbReference type="CDD" id="cd06352">
    <property type="entry name" value="PBP1_NPR_GC-like"/>
    <property type="match status" value="1"/>
</dbReference>
<evidence type="ECO:0000313" key="6">
    <source>
        <dbReference type="EMBL" id="VDL81914.1"/>
    </source>
</evidence>
<name>A0A0N4YM22_NIPBR</name>
<dbReference type="Gene3D" id="3.40.50.2300">
    <property type="match status" value="1"/>
</dbReference>
<reference evidence="8" key="1">
    <citation type="submission" date="2017-02" db="UniProtKB">
        <authorList>
            <consortium name="WormBaseParasite"/>
        </authorList>
    </citation>
    <scope>IDENTIFICATION</scope>
</reference>
<dbReference type="Proteomes" id="UP000271162">
    <property type="component" value="Unassembled WGS sequence"/>
</dbReference>
<dbReference type="Pfam" id="PF01094">
    <property type="entry name" value="ANF_receptor"/>
    <property type="match status" value="1"/>
</dbReference>
<proteinExistence type="predicted"/>
<evidence type="ECO:0000256" key="2">
    <source>
        <dbReference type="ARBA" id="ARBA00022692"/>
    </source>
</evidence>